<proteinExistence type="predicted"/>
<keyword evidence="4" id="KW-1185">Reference proteome</keyword>
<dbReference type="InterPro" id="IPR052179">
    <property type="entry name" value="DD-CPase-like"/>
</dbReference>
<gene>
    <name evidence="3" type="ORF">BJY18_005900</name>
</gene>
<dbReference type="CDD" id="cd14846">
    <property type="entry name" value="Peptidase_M15_like"/>
    <property type="match status" value="1"/>
</dbReference>
<dbReference type="InterPro" id="IPR009045">
    <property type="entry name" value="Zn_M74/Hedgehog-like"/>
</dbReference>
<keyword evidence="3" id="KW-0645">Protease</keyword>
<dbReference type="AlphaFoldDB" id="A0A840J464"/>
<accession>A0A840J464</accession>
<keyword evidence="3" id="KW-0121">Carboxypeptidase</keyword>
<evidence type="ECO:0000256" key="1">
    <source>
        <dbReference type="SAM" id="MobiDB-lite"/>
    </source>
</evidence>
<reference evidence="3 4" key="1">
    <citation type="submission" date="2020-08" db="EMBL/GenBank/DDBJ databases">
        <title>Sequencing the genomes of 1000 actinobacteria strains.</title>
        <authorList>
            <person name="Klenk H.-P."/>
        </authorList>
    </citation>
    <scope>NUCLEOTIDE SEQUENCE [LARGE SCALE GENOMIC DNA]</scope>
    <source>
        <strain evidence="3 4">DSM 45859</strain>
    </source>
</reference>
<dbReference type="EMBL" id="JACHMG010000001">
    <property type="protein sequence ID" value="MBB4688415.1"/>
    <property type="molecule type" value="Genomic_DNA"/>
</dbReference>
<dbReference type="GO" id="GO:0006508">
    <property type="term" value="P:proteolysis"/>
    <property type="evidence" value="ECO:0007669"/>
    <property type="project" value="InterPro"/>
</dbReference>
<dbReference type="InterPro" id="IPR003709">
    <property type="entry name" value="VanY-like_core_dom"/>
</dbReference>
<dbReference type="PANTHER" id="PTHR34385:SF1">
    <property type="entry name" value="PEPTIDOGLYCAN L-ALANYL-D-GLUTAMATE ENDOPEPTIDASE CWLK"/>
    <property type="match status" value="1"/>
</dbReference>
<organism evidence="3 4">
    <name type="scientific">Amycolatopsis jiangsuensis</name>
    <dbReference type="NCBI Taxonomy" id="1181879"/>
    <lineage>
        <taxon>Bacteria</taxon>
        <taxon>Bacillati</taxon>
        <taxon>Actinomycetota</taxon>
        <taxon>Actinomycetes</taxon>
        <taxon>Pseudonocardiales</taxon>
        <taxon>Pseudonocardiaceae</taxon>
        <taxon>Amycolatopsis</taxon>
    </lineage>
</organism>
<protein>
    <submittedName>
        <fullName evidence="3">LAS superfamily LD-carboxypeptidase LdcB</fullName>
    </submittedName>
</protein>
<sequence>MRKFLVVPGVVLPCLAVLPAGCSSGDDPDENPADGGIPSDVRLTPSDTDYPAVGKLDPALRNALQQAAKDARDRDVDIRITSGWRSKAYQQRLLEEGVSKYGSLAEARQYVNTPEKSTHVFGRAVDVGPTRADDWLIQHGADYGLCQAYANEMWHFELLTTPGGDCPPQLSDAAAG</sequence>
<dbReference type="GO" id="GO:0004180">
    <property type="term" value="F:carboxypeptidase activity"/>
    <property type="evidence" value="ECO:0007669"/>
    <property type="project" value="UniProtKB-KW"/>
</dbReference>
<dbReference type="Pfam" id="PF02557">
    <property type="entry name" value="VanY"/>
    <property type="match status" value="1"/>
</dbReference>
<name>A0A840J464_9PSEU</name>
<dbReference type="Proteomes" id="UP000581769">
    <property type="component" value="Unassembled WGS sequence"/>
</dbReference>
<dbReference type="RefSeq" id="WP_312873997.1">
    <property type="nucleotide sequence ID" value="NZ_JACHMG010000001.1"/>
</dbReference>
<evidence type="ECO:0000313" key="4">
    <source>
        <dbReference type="Proteomes" id="UP000581769"/>
    </source>
</evidence>
<keyword evidence="3" id="KW-0378">Hydrolase</keyword>
<dbReference type="PANTHER" id="PTHR34385">
    <property type="entry name" value="D-ALANYL-D-ALANINE CARBOXYPEPTIDASE"/>
    <property type="match status" value="1"/>
</dbReference>
<dbReference type="SUPFAM" id="SSF55166">
    <property type="entry name" value="Hedgehog/DD-peptidase"/>
    <property type="match status" value="1"/>
</dbReference>
<evidence type="ECO:0000259" key="2">
    <source>
        <dbReference type="Pfam" id="PF02557"/>
    </source>
</evidence>
<evidence type="ECO:0000313" key="3">
    <source>
        <dbReference type="EMBL" id="MBB4688415.1"/>
    </source>
</evidence>
<dbReference type="Gene3D" id="3.30.1380.10">
    <property type="match status" value="1"/>
</dbReference>
<feature type="region of interest" description="Disordered" evidence="1">
    <location>
        <begin position="25"/>
        <end position="47"/>
    </location>
</feature>
<feature type="domain" description="D-alanyl-D-alanine carboxypeptidase-like core" evidence="2">
    <location>
        <begin position="55"/>
        <end position="148"/>
    </location>
</feature>
<comment type="caution">
    <text evidence="3">The sequence shown here is derived from an EMBL/GenBank/DDBJ whole genome shotgun (WGS) entry which is preliminary data.</text>
</comment>